<gene>
    <name evidence="2" type="ORF">C0Q70_04228</name>
</gene>
<dbReference type="Proteomes" id="UP000245119">
    <property type="component" value="Linkage Group LG2"/>
</dbReference>
<organism evidence="2 3">
    <name type="scientific">Pomacea canaliculata</name>
    <name type="common">Golden apple snail</name>
    <dbReference type="NCBI Taxonomy" id="400727"/>
    <lineage>
        <taxon>Eukaryota</taxon>
        <taxon>Metazoa</taxon>
        <taxon>Spiralia</taxon>
        <taxon>Lophotrochozoa</taxon>
        <taxon>Mollusca</taxon>
        <taxon>Gastropoda</taxon>
        <taxon>Caenogastropoda</taxon>
        <taxon>Architaenioglossa</taxon>
        <taxon>Ampullarioidea</taxon>
        <taxon>Ampullariidae</taxon>
        <taxon>Pomacea</taxon>
    </lineage>
</organism>
<dbReference type="OrthoDB" id="207378at2759"/>
<proteinExistence type="predicted"/>
<evidence type="ECO:0000256" key="1">
    <source>
        <dbReference type="SAM" id="Phobius"/>
    </source>
</evidence>
<dbReference type="AlphaFoldDB" id="A0A2T7PUY2"/>
<accession>A0A2T7PUY2</accession>
<evidence type="ECO:0000313" key="3">
    <source>
        <dbReference type="Proteomes" id="UP000245119"/>
    </source>
</evidence>
<name>A0A2T7PUY2_POMCA</name>
<feature type="transmembrane region" description="Helical" evidence="1">
    <location>
        <begin position="109"/>
        <end position="134"/>
    </location>
</feature>
<keyword evidence="1" id="KW-1133">Transmembrane helix</keyword>
<dbReference type="EMBL" id="PZQS01000002">
    <property type="protein sequence ID" value="PVD37233.1"/>
    <property type="molecule type" value="Genomic_DNA"/>
</dbReference>
<evidence type="ECO:0000313" key="2">
    <source>
        <dbReference type="EMBL" id="PVD37233.1"/>
    </source>
</evidence>
<keyword evidence="1" id="KW-0812">Transmembrane</keyword>
<keyword evidence="1" id="KW-0472">Membrane</keyword>
<protein>
    <submittedName>
        <fullName evidence="2">Uncharacterized protein</fullName>
    </submittedName>
</protein>
<comment type="caution">
    <text evidence="2">The sequence shown here is derived from an EMBL/GenBank/DDBJ whole genome shotgun (WGS) entry which is preliminary data.</text>
</comment>
<reference evidence="2 3" key="1">
    <citation type="submission" date="2018-04" db="EMBL/GenBank/DDBJ databases">
        <title>The genome of golden apple snail Pomacea canaliculata provides insight into stress tolerance and invasive adaptation.</title>
        <authorList>
            <person name="Liu C."/>
            <person name="Liu B."/>
            <person name="Ren Y."/>
            <person name="Zhang Y."/>
            <person name="Wang H."/>
            <person name="Li S."/>
            <person name="Jiang F."/>
            <person name="Yin L."/>
            <person name="Zhang G."/>
            <person name="Qian W."/>
            <person name="Fan W."/>
        </authorList>
    </citation>
    <scope>NUCLEOTIDE SEQUENCE [LARGE SCALE GENOMIC DNA]</scope>
    <source>
        <strain evidence="2">SZHN2017</strain>
        <tissue evidence="2">Muscle</tissue>
    </source>
</reference>
<sequence length="207" mass="22490">MTEQVSKTDGGFQSWLPRLSSSHIIVPSDSRRVRQQAVFRASDDVTMTTVGGVSLITLSVPSRARHSHVTVRIGQRYTIPLSKLSFPLNISIPDFWCSQEPTLSTSDPAAVVAICILIVIAILVVAGTVVDVVYGIREENDSTRHFSENLNMAFEMNDITCADTTTTTSKKEMVTSLSNGGAITPLPTDDDSVQDYGKEGEAWVVSL</sequence>
<keyword evidence="3" id="KW-1185">Reference proteome</keyword>